<dbReference type="PANTHER" id="PTHR34106:SF5">
    <property type="entry name" value="GLYCOSIDASE"/>
    <property type="match status" value="1"/>
</dbReference>
<dbReference type="PANTHER" id="PTHR34106">
    <property type="entry name" value="GLYCOSIDASE"/>
    <property type="match status" value="1"/>
</dbReference>
<evidence type="ECO:0000256" key="1">
    <source>
        <dbReference type="ARBA" id="ARBA00022676"/>
    </source>
</evidence>
<dbReference type="EMBL" id="LAZR01000029">
    <property type="protein sequence ID" value="KKO02712.1"/>
    <property type="molecule type" value="Genomic_DNA"/>
</dbReference>
<keyword evidence="2" id="KW-0808">Transferase</keyword>
<keyword evidence="1" id="KW-0328">Glycosyltransferase</keyword>
<organism evidence="3">
    <name type="scientific">marine sediment metagenome</name>
    <dbReference type="NCBI Taxonomy" id="412755"/>
    <lineage>
        <taxon>unclassified sequences</taxon>
        <taxon>metagenomes</taxon>
        <taxon>ecological metagenomes</taxon>
    </lineage>
</organism>
<protein>
    <recommendedName>
        <fullName evidence="4">Glycosidase</fullName>
    </recommendedName>
</protein>
<dbReference type="Pfam" id="PF04041">
    <property type="entry name" value="Glyco_hydro_130"/>
    <property type="match status" value="1"/>
</dbReference>
<proteinExistence type="predicted"/>
<gene>
    <name evidence="3" type="ORF">LCGC14_0101610</name>
</gene>
<dbReference type="GO" id="GO:0016757">
    <property type="term" value="F:glycosyltransferase activity"/>
    <property type="evidence" value="ECO:0007669"/>
    <property type="project" value="UniProtKB-KW"/>
</dbReference>
<name>A0A0F9XT61_9ZZZZ</name>
<dbReference type="SUPFAM" id="SSF75005">
    <property type="entry name" value="Arabinanase/levansucrase/invertase"/>
    <property type="match status" value="1"/>
</dbReference>
<evidence type="ECO:0000256" key="2">
    <source>
        <dbReference type="ARBA" id="ARBA00022679"/>
    </source>
</evidence>
<dbReference type="AlphaFoldDB" id="A0A0F9XT61"/>
<sequence>MVTPEVSRPKRSGTYTKKIQIKRFSHNPLIVPDPNSSWMKVAVFNCGVIKDDKDGFYKMLFRATSRKDHQYSDIGLALSEDGKNWSIHDEPVLRSGFNQYCARGIEDPRIIQWVDGWYYIFTAVKSATAKSDNVRVGIFRTRDFFEYEWVGFSFNRVDRNTVVFPEPIGNCAFLLHRTYPHIWISRNEDLNLNNNWPDGQILIKSEELYPNPRNEIKPWKISIASPPIKTPKGWLLLINTSSKESRYDVERVVYSLGFAVLDLHDPTKVNYIHPEPILWPTEEYETTGCVPNVCFCCAAVDTGGDDIYVYYGGADTIVAGGILPKEQLEGICY</sequence>
<evidence type="ECO:0000313" key="3">
    <source>
        <dbReference type="EMBL" id="KKO02712.1"/>
    </source>
</evidence>
<dbReference type="Gene3D" id="2.115.10.20">
    <property type="entry name" value="Glycosyl hydrolase domain, family 43"/>
    <property type="match status" value="1"/>
</dbReference>
<evidence type="ECO:0008006" key="4">
    <source>
        <dbReference type="Google" id="ProtNLM"/>
    </source>
</evidence>
<dbReference type="InterPro" id="IPR007184">
    <property type="entry name" value="Mannoside_phosphorylase"/>
</dbReference>
<accession>A0A0F9XT61</accession>
<dbReference type="InterPro" id="IPR023296">
    <property type="entry name" value="Glyco_hydro_beta-prop_sf"/>
</dbReference>
<comment type="caution">
    <text evidence="3">The sequence shown here is derived from an EMBL/GenBank/DDBJ whole genome shotgun (WGS) entry which is preliminary data.</text>
</comment>
<reference evidence="3" key="1">
    <citation type="journal article" date="2015" name="Nature">
        <title>Complex archaea that bridge the gap between prokaryotes and eukaryotes.</title>
        <authorList>
            <person name="Spang A."/>
            <person name="Saw J.H."/>
            <person name="Jorgensen S.L."/>
            <person name="Zaremba-Niedzwiedzka K."/>
            <person name="Martijn J."/>
            <person name="Lind A.E."/>
            <person name="van Eijk R."/>
            <person name="Schleper C."/>
            <person name="Guy L."/>
            <person name="Ettema T.J."/>
        </authorList>
    </citation>
    <scope>NUCLEOTIDE SEQUENCE</scope>
</reference>